<feature type="compositionally biased region" description="Low complexity" evidence="2">
    <location>
        <begin position="320"/>
        <end position="331"/>
    </location>
</feature>
<feature type="compositionally biased region" description="Pro residues" evidence="2">
    <location>
        <begin position="1"/>
        <end position="11"/>
    </location>
</feature>
<dbReference type="VEuPathDB" id="FungiDB:PV07_03350"/>
<evidence type="ECO:0000313" key="4">
    <source>
        <dbReference type="Proteomes" id="UP000054466"/>
    </source>
</evidence>
<dbReference type="GeneID" id="27342544"/>
<reference evidence="3 4" key="1">
    <citation type="submission" date="2015-01" db="EMBL/GenBank/DDBJ databases">
        <title>The Genome Sequence of Cladophialophora immunda CBS83496.</title>
        <authorList>
            <consortium name="The Broad Institute Genomics Platform"/>
            <person name="Cuomo C."/>
            <person name="de Hoog S."/>
            <person name="Gorbushina A."/>
            <person name="Stielow B."/>
            <person name="Teixiera M."/>
            <person name="Abouelleil A."/>
            <person name="Chapman S.B."/>
            <person name="Priest M."/>
            <person name="Young S.K."/>
            <person name="Wortman J."/>
            <person name="Nusbaum C."/>
            <person name="Birren B."/>
        </authorList>
    </citation>
    <scope>NUCLEOTIDE SEQUENCE [LARGE SCALE GENOMIC DNA]</scope>
    <source>
        <strain evidence="3 4">CBS 83496</strain>
    </source>
</reference>
<dbReference type="RefSeq" id="XP_016251969.1">
    <property type="nucleotide sequence ID" value="XM_016390067.1"/>
</dbReference>
<sequence length="345" mass="37400">MASHLPSPPSSRPSSPDSSSSSQRELVEAEPLDLQTAAERQHQSTGEGSPKERLSERLDALLVSYLTILDTYTNLRAQLSKDLSGGFFALAQANRNANSTLGVGRRYGEEGFDERMKAGKVVKIREAEKGVLGKSCVEEEPEEVAGDAAQKSGRKMKKDKTPVEQAILHQDREDTETLKDDTERDVLQSDTTDYTFSVSPSSASNLSQDPLKWYGILIPPTLRTCQTYFATAVSSIIPEIVNVVSAMRGLEEEIWAARRQLGIVGDYESPNVDELQSKDDGNIESETTASKTAGDPCSGSLLSRAAASSLQVHTSQGKKSPSLLSTSPPTSNLRSEPRSRVLKLG</sequence>
<gene>
    <name evidence="3" type="ORF">PV07_03350</name>
</gene>
<dbReference type="EMBL" id="KN847041">
    <property type="protein sequence ID" value="KIW31753.1"/>
    <property type="molecule type" value="Genomic_DNA"/>
</dbReference>
<evidence type="ECO:0000256" key="2">
    <source>
        <dbReference type="SAM" id="MobiDB-lite"/>
    </source>
</evidence>
<dbReference type="STRING" id="569365.A0A0D2CKN7"/>
<accession>A0A0D2CKN7</accession>
<evidence type="ECO:0000313" key="3">
    <source>
        <dbReference type="EMBL" id="KIW31753.1"/>
    </source>
</evidence>
<feature type="compositionally biased region" description="Low complexity" evidence="2">
    <location>
        <begin position="298"/>
        <end position="310"/>
    </location>
</feature>
<dbReference type="GO" id="GO:0070072">
    <property type="term" value="P:vacuolar proton-transporting V-type ATPase complex assembly"/>
    <property type="evidence" value="ECO:0007669"/>
    <property type="project" value="InterPro"/>
</dbReference>
<dbReference type="InterPro" id="IPR040357">
    <property type="entry name" value="Vma22/CCDC115"/>
</dbReference>
<dbReference type="GO" id="GO:1990871">
    <property type="term" value="C:Vma12-Vma22 assembly complex"/>
    <property type="evidence" value="ECO:0007669"/>
    <property type="project" value="TreeGrafter"/>
</dbReference>
<dbReference type="PANTHER" id="PTHR31996:SF2">
    <property type="entry name" value="COILED-COIL DOMAIN-CONTAINING PROTEIN 115"/>
    <property type="match status" value="1"/>
</dbReference>
<feature type="compositionally biased region" description="Low complexity" evidence="2">
    <location>
        <begin position="12"/>
        <end position="22"/>
    </location>
</feature>
<proteinExistence type="predicted"/>
<dbReference type="OrthoDB" id="408631at2759"/>
<protein>
    <recommendedName>
        <fullName evidence="1">Vacuolar ATPase assembly protein VMA22</fullName>
    </recommendedName>
</protein>
<dbReference type="Pfam" id="PF21730">
    <property type="entry name" value="Vma22_CCDC115"/>
    <property type="match status" value="1"/>
</dbReference>
<organism evidence="3 4">
    <name type="scientific">Cladophialophora immunda</name>
    <dbReference type="NCBI Taxonomy" id="569365"/>
    <lineage>
        <taxon>Eukaryota</taxon>
        <taxon>Fungi</taxon>
        <taxon>Dikarya</taxon>
        <taxon>Ascomycota</taxon>
        <taxon>Pezizomycotina</taxon>
        <taxon>Eurotiomycetes</taxon>
        <taxon>Chaetothyriomycetidae</taxon>
        <taxon>Chaetothyriales</taxon>
        <taxon>Herpotrichiellaceae</taxon>
        <taxon>Cladophialophora</taxon>
    </lineage>
</organism>
<dbReference type="GO" id="GO:0051082">
    <property type="term" value="F:unfolded protein binding"/>
    <property type="evidence" value="ECO:0007669"/>
    <property type="project" value="TreeGrafter"/>
</dbReference>
<feature type="region of interest" description="Disordered" evidence="2">
    <location>
        <begin position="1"/>
        <end position="53"/>
    </location>
</feature>
<dbReference type="HOGENOM" id="CLU_057721_3_0_1"/>
<keyword evidence="4" id="KW-1185">Reference proteome</keyword>
<name>A0A0D2CKN7_9EURO</name>
<evidence type="ECO:0000256" key="1">
    <source>
        <dbReference type="ARBA" id="ARBA00093634"/>
    </source>
</evidence>
<dbReference type="AlphaFoldDB" id="A0A0D2CKN7"/>
<feature type="region of interest" description="Disordered" evidence="2">
    <location>
        <begin position="139"/>
        <end position="162"/>
    </location>
</feature>
<dbReference type="PANTHER" id="PTHR31996">
    <property type="entry name" value="COILED-COIL DOMAIN-CONTAINING PROTEIN 115"/>
    <property type="match status" value="1"/>
</dbReference>
<feature type="region of interest" description="Disordered" evidence="2">
    <location>
        <begin position="270"/>
        <end position="345"/>
    </location>
</feature>
<dbReference type="Proteomes" id="UP000054466">
    <property type="component" value="Unassembled WGS sequence"/>
</dbReference>